<feature type="transmembrane region" description="Helical" evidence="8">
    <location>
        <begin position="190"/>
        <end position="210"/>
    </location>
</feature>
<keyword evidence="11" id="KW-1185">Reference proteome</keyword>
<dbReference type="PROSITE" id="PS50850">
    <property type="entry name" value="MFS"/>
    <property type="match status" value="1"/>
</dbReference>
<evidence type="ECO:0000256" key="6">
    <source>
        <dbReference type="ARBA" id="ARBA00023180"/>
    </source>
</evidence>
<reference evidence="10 11" key="1">
    <citation type="submission" date="2024-09" db="EMBL/GenBank/DDBJ databases">
        <title>Itraconazole resistance in Madurella fahalii resulting from another homologue of gene encoding cytochrome P450 14-alpha sterol demethylase (CYP51).</title>
        <authorList>
            <person name="Yoshioka I."/>
            <person name="Fahal A.H."/>
            <person name="Kaneko S."/>
            <person name="Yaguchi T."/>
        </authorList>
    </citation>
    <scope>NUCLEOTIDE SEQUENCE [LARGE SCALE GENOMIC DNA]</scope>
    <source>
        <strain evidence="10 11">IFM 68171</strain>
    </source>
</reference>
<evidence type="ECO:0000256" key="2">
    <source>
        <dbReference type="ARBA" id="ARBA00022448"/>
    </source>
</evidence>
<feature type="transmembrane region" description="Helical" evidence="8">
    <location>
        <begin position="338"/>
        <end position="359"/>
    </location>
</feature>
<feature type="domain" description="Major facilitator superfamily (MFS) profile" evidence="9">
    <location>
        <begin position="33"/>
        <end position="492"/>
    </location>
</feature>
<feature type="compositionally biased region" description="Low complexity" evidence="7">
    <location>
        <begin position="545"/>
        <end position="556"/>
    </location>
</feature>
<feature type="transmembrane region" description="Helical" evidence="8">
    <location>
        <begin position="366"/>
        <end position="384"/>
    </location>
</feature>
<evidence type="ECO:0000313" key="10">
    <source>
        <dbReference type="EMBL" id="GAB1313477.1"/>
    </source>
</evidence>
<dbReference type="PRINTS" id="PR01035">
    <property type="entry name" value="TCRTETA"/>
</dbReference>
<keyword evidence="4 8" id="KW-1133">Transmembrane helix</keyword>
<sequence>MKPMADSTVLEQPNVEDDSGQQATRYGWRFWAILVALSFTSVLAGLEIGCIATAMPTMVKELGSGGGSETIYVWVANAYFLTMTAFQPLYGQASNIFGRRTMTLLSVILFAIGSAVSGAATSMAMLVAGRAIMGTGGGGILVMIEIIICDLCPLRDRPKYLGMVMSVFGVAMCVGPLIGGGLAEHASWRWIFYLNLPVSAVSLVPLLLFLRVRYKRDSVSRMLMRVDWGGNALFAASVTAVLLALTWAGTEQPWSSWRTLVPLLLGVLGLAAFLGIESTDLIARPTMPLRLFAHRTSLGAFGLTFIASIVTYWMAYWLPVYFQAVKESTPTQSGIDTLPVSMIMIPFSILAGGGVTAIGRFRPFQFAGISLLTISMGLFSMLDIESPKGYWVGFQVVAAAGAGMLLTCTLPAVQAPLPETDTAIATATWGFLRSFGGVWGVAIPTSIFNSHVNSLLEAGRVGDGAVADALRDGGAYALASMGFIQLLPEDLKHQVKTVYVDSLRLVWQVAIGFGLLGFLVALIIKEVKMREDLQTDFGLIEAGDNSATNNSAVTSSGEQGSEARREGGDVEKKGRGSLQG</sequence>
<dbReference type="Gene3D" id="1.20.1720.10">
    <property type="entry name" value="Multidrug resistance protein D"/>
    <property type="match status" value="1"/>
</dbReference>
<evidence type="ECO:0000256" key="8">
    <source>
        <dbReference type="SAM" id="Phobius"/>
    </source>
</evidence>
<dbReference type="CDD" id="cd17502">
    <property type="entry name" value="MFS_Azr1_MDR_like"/>
    <property type="match status" value="1"/>
</dbReference>
<organism evidence="10 11">
    <name type="scientific">Madurella fahalii</name>
    <dbReference type="NCBI Taxonomy" id="1157608"/>
    <lineage>
        <taxon>Eukaryota</taxon>
        <taxon>Fungi</taxon>
        <taxon>Dikarya</taxon>
        <taxon>Ascomycota</taxon>
        <taxon>Pezizomycotina</taxon>
        <taxon>Sordariomycetes</taxon>
        <taxon>Sordariomycetidae</taxon>
        <taxon>Sordariales</taxon>
        <taxon>Sordariales incertae sedis</taxon>
        <taxon>Madurella</taxon>
    </lineage>
</organism>
<dbReference type="Pfam" id="PF07690">
    <property type="entry name" value="MFS_1"/>
    <property type="match status" value="1"/>
</dbReference>
<dbReference type="InterPro" id="IPR001958">
    <property type="entry name" value="Tet-R_TetA/multi-R_MdtG-like"/>
</dbReference>
<comment type="caution">
    <text evidence="10">The sequence shown here is derived from an EMBL/GenBank/DDBJ whole genome shotgun (WGS) entry which is preliminary data.</text>
</comment>
<accession>A0ABQ0G6U8</accession>
<keyword evidence="3 8" id="KW-0812">Transmembrane</keyword>
<dbReference type="InterPro" id="IPR020846">
    <property type="entry name" value="MFS_dom"/>
</dbReference>
<dbReference type="InterPro" id="IPR036259">
    <property type="entry name" value="MFS_trans_sf"/>
</dbReference>
<evidence type="ECO:0000313" key="11">
    <source>
        <dbReference type="Proteomes" id="UP001628179"/>
    </source>
</evidence>
<dbReference type="PANTHER" id="PTHR23501:SF187">
    <property type="entry name" value="MAJOR FACILITATOR SUPERFAMILY (MFS) PROFILE DOMAIN-CONTAINING PROTEIN"/>
    <property type="match status" value="1"/>
</dbReference>
<keyword evidence="2" id="KW-0813">Transport</keyword>
<feature type="transmembrane region" description="Helical" evidence="8">
    <location>
        <begin position="160"/>
        <end position="178"/>
    </location>
</feature>
<name>A0ABQ0G6U8_9PEZI</name>
<protein>
    <recommendedName>
        <fullName evidence="9">Major facilitator superfamily (MFS) profile domain-containing protein</fullName>
    </recommendedName>
</protein>
<proteinExistence type="predicted"/>
<evidence type="ECO:0000256" key="3">
    <source>
        <dbReference type="ARBA" id="ARBA00022692"/>
    </source>
</evidence>
<evidence type="ECO:0000256" key="5">
    <source>
        <dbReference type="ARBA" id="ARBA00023136"/>
    </source>
</evidence>
<comment type="subcellular location">
    <subcellularLocation>
        <location evidence="1">Membrane</location>
        <topology evidence="1">Multi-pass membrane protein</topology>
    </subcellularLocation>
</comment>
<gene>
    <name evidence="10" type="ORF">MFIFM68171_03687</name>
</gene>
<evidence type="ECO:0000259" key="9">
    <source>
        <dbReference type="PROSITE" id="PS50850"/>
    </source>
</evidence>
<feature type="transmembrane region" description="Helical" evidence="8">
    <location>
        <begin position="256"/>
        <end position="276"/>
    </location>
</feature>
<feature type="transmembrane region" description="Helical" evidence="8">
    <location>
        <begin position="71"/>
        <end position="90"/>
    </location>
</feature>
<dbReference type="InterPro" id="IPR011701">
    <property type="entry name" value="MFS"/>
</dbReference>
<feature type="transmembrane region" description="Helical" evidence="8">
    <location>
        <begin position="422"/>
        <end position="443"/>
    </location>
</feature>
<dbReference type="GeneID" id="98174431"/>
<feature type="transmembrane region" description="Helical" evidence="8">
    <location>
        <begin position="390"/>
        <end position="410"/>
    </location>
</feature>
<feature type="transmembrane region" description="Helical" evidence="8">
    <location>
        <begin position="127"/>
        <end position="148"/>
    </location>
</feature>
<evidence type="ECO:0000256" key="4">
    <source>
        <dbReference type="ARBA" id="ARBA00022989"/>
    </source>
</evidence>
<feature type="transmembrane region" description="Helical" evidence="8">
    <location>
        <begin position="297"/>
        <end position="318"/>
    </location>
</feature>
<evidence type="ECO:0000256" key="7">
    <source>
        <dbReference type="SAM" id="MobiDB-lite"/>
    </source>
</evidence>
<dbReference type="PANTHER" id="PTHR23501">
    <property type="entry name" value="MAJOR FACILITATOR SUPERFAMILY"/>
    <property type="match status" value="1"/>
</dbReference>
<feature type="region of interest" description="Disordered" evidence="7">
    <location>
        <begin position="543"/>
        <end position="580"/>
    </location>
</feature>
<dbReference type="Gene3D" id="1.20.1250.20">
    <property type="entry name" value="MFS general substrate transporter like domains"/>
    <property type="match status" value="1"/>
</dbReference>
<keyword evidence="5 8" id="KW-0472">Membrane</keyword>
<keyword evidence="6" id="KW-0325">Glycoprotein</keyword>
<feature type="transmembrane region" description="Helical" evidence="8">
    <location>
        <begin position="102"/>
        <end position="121"/>
    </location>
</feature>
<dbReference type="RefSeq" id="XP_070915209.1">
    <property type="nucleotide sequence ID" value="XM_071059108.1"/>
</dbReference>
<dbReference type="SUPFAM" id="SSF103473">
    <property type="entry name" value="MFS general substrate transporter"/>
    <property type="match status" value="1"/>
</dbReference>
<feature type="transmembrane region" description="Helical" evidence="8">
    <location>
        <begin position="505"/>
        <end position="524"/>
    </location>
</feature>
<feature type="transmembrane region" description="Helical" evidence="8">
    <location>
        <begin position="231"/>
        <end position="250"/>
    </location>
</feature>
<evidence type="ECO:0000256" key="1">
    <source>
        <dbReference type="ARBA" id="ARBA00004141"/>
    </source>
</evidence>
<dbReference type="EMBL" id="BAAFSV010000002">
    <property type="protein sequence ID" value="GAB1313477.1"/>
    <property type="molecule type" value="Genomic_DNA"/>
</dbReference>
<feature type="transmembrane region" description="Helical" evidence="8">
    <location>
        <begin position="30"/>
        <end position="59"/>
    </location>
</feature>
<dbReference type="Proteomes" id="UP001628179">
    <property type="component" value="Unassembled WGS sequence"/>
</dbReference>
<feature type="compositionally biased region" description="Basic and acidic residues" evidence="7">
    <location>
        <begin position="561"/>
        <end position="574"/>
    </location>
</feature>